<dbReference type="Proteomes" id="UP000188320">
    <property type="component" value="Unassembled WGS sequence"/>
</dbReference>
<dbReference type="InterPro" id="IPR012721">
    <property type="entry name" value="Chap_CCT_theta"/>
</dbReference>
<dbReference type="NCBIfam" id="TIGR02346">
    <property type="entry name" value="chap_CCT_theta"/>
    <property type="match status" value="1"/>
</dbReference>
<organism evidence="11 12">
    <name type="scientific">Zancudomyces culisetae</name>
    <name type="common">Gut fungus</name>
    <name type="synonym">Smittium culisetae</name>
    <dbReference type="NCBI Taxonomy" id="1213189"/>
    <lineage>
        <taxon>Eukaryota</taxon>
        <taxon>Fungi</taxon>
        <taxon>Fungi incertae sedis</taxon>
        <taxon>Zoopagomycota</taxon>
        <taxon>Kickxellomycotina</taxon>
        <taxon>Harpellomycetes</taxon>
        <taxon>Harpellales</taxon>
        <taxon>Legeriomycetaceae</taxon>
        <taxon>Zancudomyces</taxon>
    </lineage>
</organism>
<sequence length="520" mass="56732">MIVNRLEKIFVTSDAATILQEVEVVHPAAKLLVMASQQQEAEVGDGTNQVVVFGSELLQKAEYLLRMGLHPSEIAQGYEKALEKAVEYLEGLETERITDVKDKKQIMGVVETAIGAKEYENRELLAKLVAEAVVAVMPKKSEQFNVDNIRVVKIMGGSMEQSVAMQGMVMDREPESDIRYVKDVKLAIFSCPFDVGATETKGTVVLHNADELLNYTKGEEREMEKVVEELKAAGVNAVACGAGLGDLALHYLDQEGILAVKVPSKFELRRLCRLAGGHALARLGAPTLEEMGYVDEIRVEEIGGDRVTVARNYPDSEKARAVVSTIVLRGATQNLLDDLERAVDDGVNVVKALTKDSRLVAGAGAIEMELHRVIGQLADSTSGTSQYAIRKFAEALEVFPRTIAENCGLDPTDTVAKLVAAHHQDRDADTGAGINVEYNDQVIDQNYYLHHQTGEQEHNEQNEGEQKASVLLDARKAGIVEPLAVKLWGLRHAVHAALTVLQVDQIIMAKKAGGPKVNPK</sequence>
<dbReference type="PANTHER" id="PTHR11353">
    <property type="entry name" value="CHAPERONIN"/>
    <property type="match status" value="1"/>
</dbReference>
<dbReference type="PROSITE" id="PS00995">
    <property type="entry name" value="TCP1_3"/>
    <property type="match status" value="1"/>
</dbReference>
<evidence type="ECO:0000313" key="12">
    <source>
        <dbReference type="Proteomes" id="UP000188320"/>
    </source>
</evidence>
<dbReference type="GO" id="GO:0005832">
    <property type="term" value="C:chaperonin-containing T-complex"/>
    <property type="evidence" value="ECO:0007669"/>
    <property type="project" value="UniProtKB-ARBA"/>
</dbReference>
<dbReference type="Gene3D" id="3.30.260.10">
    <property type="entry name" value="TCP-1-like chaperonin intermediate domain"/>
    <property type="match status" value="1"/>
</dbReference>
<dbReference type="GO" id="GO:0016887">
    <property type="term" value="F:ATP hydrolysis activity"/>
    <property type="evidence" value="ECO:0007669"/>
    <property type="project" value="InterPro"/>
</dbReference>
<dbReference type="InterPro" id="IPR002194">
    <property type="entry name" value="Chaperonin_TCP-1_CS"/>
</dbReference>
<keyword evidence="7 10" id="KW-0067">ATP-binding</keyword>
<evidence type="ECO:0000313" key="11">
    <source>
        <dbReference type="EMBL" id="OMH85686.1"/>
    </source>
</evidence>
<dbReference type="SUPFAM" id="SSF54849">
    <property type="entry name" value="GroEL-intermediate domain like"/>
    <property type="match status" value="1"/>
</dbReference>
<gene>
    <name evidence="11" type="ORF">AX774_g765</name>
</gene>
<dbReference type="OrthoDB" id="1748577at2759"/>
<keyword evidence="6 10" id="KW-0547">Nucleotide-binding</keyword>
<protein>
    <recommendedName>
        <fullName evidence="9">CCT-theta</fullName>
    </recommendedName>
</protein>
<dbReference type="InterPro" id="IPR027410">
    <property type="entry name" value="TCP-1-like_intermed_sf"/>
</dbReference>
<comment type="function">
    <text evidence="1">Molecular chaperone; assists the folding of proteins upon ATP hydrolysis.</text>
</comment>
<comment type="similarity">
    <text evidence="3 10">Belongs to the TCP-1 chaperonin family.</text>
</comment>
<dbReference type="Pfam" id="PF00118">
    <property type="entry name" value="Cpn60_TCP1"/>
    <property type="match status" value="1"/>
</dbReference>
<proteinExistence type="inferred from homology"/>
<evidence type="ECO:0000256" key="4">
    <source>
        <dbReference type="ARBA" id="ARBA00011381"/>
    </source>
</evidence>
<dbReference type="Gene3D" id="1.10.560.10">
    <property type="entry name" value="GroEL-like equatorial domain"/>
    <property type="match status" value="1"/>
</dbReference>
<evidence type="ECO:0000256" key="6">
    <source>
        <dbReference type="ARBA" id="ARBA00022741"/>
    </source>
</evidence>
<dbReference type="GO" id="GO:0005524">
    <property type="term" value="F:ATP binding"/>
    <property type="evidence" value="ECO:0007669"/>
    <property type="project" value="UniProtKB-KW"/>
</dbReference>
<reference evidence="12" key="1">
    <citation type="submission" date="2017-01" db="EMBL/GenBank/DDBJ databases">
        <authorList>
            <person name="Wang Y."/>
            <person name="White M."/>
            <person name="Kvist S."/>
            <person name="Moncalvo J.-M."/>
        </authorList>
    </citation>
    <scope>NUCLEOTIDE SEQUENCE [LARGE SCALE GENOMIC DNA]</scope>
    <source>
        <strain evidence="12">COL-18-3</strain>
    </source>
</reference>
<dbReference type="InterPro" id="IPR027413">
    <property type="entry name" value="GROEL-like_equatorial_sf"/>
</dbReference>
<keyword evidence="5" id="KW-0963">Cytoplasm</keyword>
<comment type="caution">
    <text evidence="11">The sequence shown here is derived from an EMBL/GenBank/DDBJ whole genome shotgun (WGS) entry which is preliminary data.</text>
</comment>
<evidence type="ECO:0000256" key="7">
    <source>
        <dbReference type="ARBA" id="ARBA00022840"/>
    </source>
</evidence>
<accession>A0A1R1PXJ5</accession>
<dbReference type="CDD" id="cd03341">
    <property type="entry name" value="TCP1_theta"/>
    <property type="match status" value="1"/>
</dbReference>
<evidence type="ECO:0000256" key="2">
    <source>
        <dbReference type="ARBA" id="ARBA00004496"/>
    </source>
</evidence>
<dbReference type="SUPFAM" id="SSF52029">
    <property type="entry name" value="GroEL apical domain-like"/>
    <property type="match status" value="1"/>
</dbReference>
<dbReference type="InterPro" id="IPR027409">
    <property type="entry name" value="GroEL-like_apical_dom_sf"/>
</dbReference>
<dbReference type="AlphaFoldDB" id="A0A1R1PXJ5"/>
<dbReference type="InterPro" id="IPR002423">
    <property type="entry name" value="Cpn60/GroEL/TCP-1"/>
</dbReference>
<name>A0A1R1PXJ5_ZANCU</name>
<dbReference type="GO" id="GO:0140662">
    <property type="term" value="F:ATP-dependent protein folding chaperone"/>
    <property type="evidence" value="ECO:0007669"/>
    <property type="project" value="InterPro"/>
</dbReference>
<comment type="subcellular location">
    <subcellularLocation>
        <location evidence="2">Cytoplasm</location>
    </subcellularLocation>
</comment>
<dbReference type="Gene3D" id="3.50.7.10">
    <property type="entry name" value="GroEL"/>
    <property type="match status" value="1"/>
</dbReference>
<keyword evidence="8 10" id="KW-0143">Chaperone</keyword>
<evidence type="ECO:0000256" key="5">
    <source>
        <dbReference type="ARBA" id="ARBA00022490"/>
    </source>
</evidence>
<dbReference type="EMBL" id="LSSK01000059">
    <property type="protein sequence ID" value="OMH85686.1"/>
    <property type="molecule type" value="Genomic_DNA"/>
</dbReference>
<evidence type="ECO:0000256" key="1">
    <source>
        <dbReference type="ARBA" id="ARBA00002912"/>
    </source>
</evidence>
<dbReference type="SUPFAM" id="SSF48592">
    <property type="entry name" value="GroEL equatorial domain-like"/>
    <property type="match status" value="1"/>
</dbReference>
<dbReference type="GO" id="GO:0051082">
    <property type="term" value="F:unfolded protein binding"/>
    <property type="evidence" value="ECO:0007669"/>
    <property type="project" value="InterPro"/>
</dbReference>
<comment type="subunit">
    <text evidence="4">Component of the T-complex protein 1 (TCP1) complex.</text>
</comment>
<dbReference type="FunFam" id="3.50.7.10:FF:000008">
    <property type="entry name" value="T-complex protein 1 subunit theta"/>
    <property type="match status" value="1"/>
</dbReference>
<evidence type="ECO:0000256" key="10">
    <source>
        <dbReference type="RuleBase" id="RU004187"/>
    </source>
</evidence>
<evidence type="ECO:0000256" key="9">
    <source>
        <dbReference type="ARBA" id="ARBA00029602"/>
    </source>
</evidence>
<dbReference type="PRINTS" id="PR00304">
    <property type="entry name" value="TCOMPLEXTCP1"/>
</dbReference>
<dbReference type="InterPro" id="IPR017998">
    <property type="entry name" value="Chaperone_TCP-1"/>
</dbReference>
<evidence type="ECO:0000256" key="3">
    <source>
        <dbReference type="ARBA" id="ARBA00008020"/>
    </source>
</evidence>
<keyword evidence="12" id="KW-1185">Reference proteome</keyword>
<evidence type="ECO:0000256" key="8">
    <source>
        <dbReference type="ARBA" id="ARBA00023186"/>
    </source>
</evidence>